<gene>
    <name evidence="9" type="ORF">ACFPRA_23420</name>
</gene>
<keyword evidence="5 7" id="KW-1133">Transmembrane helix</keyword>
<dbReference type="CDD" id="cd06261">
    <property type="entry name" value="TM_PBP2"/>
    <property type="match status" value="1"/>
</dbReference>
<feature type="transmembrane region" description="Helical" evidence="7">
    <location>
        <begin position="221"/>
        <end position="243"/>
    </location>
</feature>
<dbReference type="PANTHER" id="PTHR30193">
    <property type="entry name" value="ABC TRANSPORTER PERMEASE PROTEIN"/>
    <property type="match status" value="1"/>
</dbReference>
<feature type="transmembrane region" description="Helical" evidence="7">
    <location>
        <begin position="177"/>
        <end position="200"/>
    </location>
</feature>
<dbReference type="InterPro" id="IPR051393">
    <property type="entry name" value="ABC_transporter_permease"/>
</dbReference>
<feature type="transmembrane region" description="Helical" evidence="7">
    <location>
        <begin position="33"/>
        <end position="56"/>
    </location>
</feature>
<keyword evidence="2 7" id="KW-0813">Transport</keyword>
<protein>
    <submittedName>
        <fullName evidence="9">Carbohydrate ABC transporter permease</fullName>
    </submittedName>
</protein>
<dbReference type="Proteomes" id="UP001596109">
    <property type="component" value="Unassembled WGS sequence"/>
</dbReference>
<dbReference type="Gene3D" id="1.10.3720.10">
    <property type="entry name" value="MetI-like"/>
    <property type="match status" value="1"/>
</dbReference>
<dbReference type="EMBL" id="JBHSNO010000018">
    <property type="protein sequence ID" value="MFC5591833.1"/>
    <property type="molecule type" value="Genomic_DNA"/>
</dbReference>
<evidence type="ECO:0000256" key="7">
    <source>
        <dbReference type="RuleBase" id="RU363032"/>
    </source>
</evidence>
<dbReference type="PANTHER" id="PTHR30193:SF37">
    <property type="entry name" value="INNER MEMBRANE ABC TRANSPORTER PERMEASE PROTEIN YCJO"/>
    <property type="match status" value="1"/>
</dbReference>
<dbReference type="SUPFAM" id="SSF161098">
    <property type="entry name" value="MetI-like"/>
    <property type="match status" value="1"/>
</dbReference>
<dbReference type="InterPro" id="IPR035906">
    <property type="entry name" value="MetI-like_sf"/>
</dbReference>
<accession>A0ABW0TSJ7</accession>
<evidence type="ECO:0000256" key="6">
    <source>
        <dbReference type="ARBA" id="ARBA00023136"/>
    </source>
</evidence>
<evidence type="ECO:0000256" key="1">
    <source>
        <dbReference type="ARBA" id="ARBA00004651"/>
    </source>
</evidence>
<keyword evidence="6 7" id="KW-0472">Membrane</keyword>
<dbReference type="RefSeq" id="WP_381440165.1">
    <property type="nucleotide sequence ID" value="NZ_JBHSNO010000018.1"/>
</dbReference>
<evidence type="ECO:0000256" key="4">
    <source>
        <dbReference type="ARBA" id="ARBA00022692"/>
    </source>
</evidence>
<feature type="transmembrane region" description="Helical" evidence="7">
    <location>
        <begin position="121"/>
        <end position="147"/>
    </location>
</feature>
<comment type="caution">
    <text evidence="9">The sequence shown here is derived from an EMBL/GenBank/DDBJ whole genome shotgun (WGS) entry which is preliminary data.</text>
</comment>
<feature type="transmembrane region" description="Helical" evidence="7">
    <location>
        <begin position="281"/>
        <end position="305"/>
    </location>
</feature>
<comment type="similarity">
    <text evidence="7">Belongs to the binding-protein-dependent transport system permease family.</text>
</comment>
<evidence type="ECO:0000313" key="10">
    <source>
        <dbReference type="Proteomes" id="UP001596109"/>
    </source>
</evidence>
<feature type="transmembrane region" description="Helical" evidence="7">
    <location>
        <begin position="93"/>
        <end position="115"/>
    </location>
</feature>
<evidence type="ECO:0000313" key="9">
    <source>
        <dbReference type="EMBL" id="MFC5591833.1"/>
    </source>
</evidence>
<evidence type="ECO:0000256" key="3">
    <source>
        <dbReference type="ARBA" id="ARBA00022475"/>
    </source>
</evidence>
<dbReference type="Pfam" id="PF00528">
    <property type="entry name" value="BPD_transp_1"/>
    <property type="match status" value="1"/>
</dbReference>
<organism evidence="9 10">
    <name type="scientific">Sporosarcina soli</name>
    <dbReference type="NCBI Taxonomy" id="334736"/>
    <lineage>
        <taxon>Bacteria</taxon>
        <taxon>Bacillati</taxon>
        <taxon>Bacillota</taxon>
        <taxon>Bacilli</taxon>
        <taxon>Bacillales</taxon>
        <taxon>Caryophanaceae</taxon>
        <taxon>Sporosarcina</taxon>
    </lineage>
</organism>
<dbReference type="InterPro" id="IPR000515">
    <property type="entry name" value="MetI-like"/>
</dbReference>
<evidence type="ECO:0000256" key="2">
    <source>
        <dbReference type="ARBA" id="ARBA00022448"/>
    </source>
</evidence>
<sequence length="313" mass="35617">MTRSSANPMTEVMPRPKVRNNVRSWTRSSVRPYVMIAPAILVFSLFFIYPIGYMIYLSVLDWNFVSPVKDFIGLANFKGLFQEQKFLEVMKNTFMYTTLTVSLTIVISLLISLWLNKQGKVYAFVQGALFSPHIISLVSISMLWMWLMDSNYGLLNWFLNLFGISNVPWLTSPSTSLLSLVIVAVWKGIGFNALIFIAGLQSIPKDIYEAAELDGTSKVRTFFKITLPMLSPTLFFLTIIGIINSFQVFETIAIMTQGGPLNSTNTFVFYIYEYSFRFFKIGFASAAGVVLLVIISLMTIVYFNILSRRVHYQ</sequence>
<keyword evidence="3" id="KW-1003">Cell membrane</keyword>
<proteinExistence type="inferred from homology"/>
<feature type="domain" description="ABC transmembrane type-1" evidence="8">
    <location>
        <begin position="90"/>
        <end position="302"/>
    </location>
</feature>
<dbReference type="PROSITE" id="PS50928">
    <property type="entry name" value="ABC_TM1"/>
    <property type="match status" value="1"/>
</dbReference>
<comment type="subcellular location">
    <subcellularLocation>
        <location evidence="1 7">Cell membrane</location>
        <topology evidence="1 7">Multi-pass membrane protein</topology>
    </subcellularLocation>
</comment>
<evidence type="ECO:0000259" key="8">
    <source>
        <dbReference type="PROSITE" id="PS50928"/>
    </source>
</evidence>
<reference evidence="10" key="1">
    <citation type="journal article" date="2019" name="Int. J. Syst. Evol. Microbiol.">
        <title>The Global Catalogue of Microorganisms (GCM) 10K type strain sequencing project: providing services to taxonomists for standard genome sequencing and annotation.</title>
        <authorList>
            <consortium name="The Broad Institute Genomics Platform"/>
            <consortium name="The Broad Institute Genome Sequencing Center for Infectious Disease"/>
            <person name="Wu L."/>
            <person name="Ma J."/>
        </authorList>
    </citation>
    <scope>NUCLEOTIDE SEQUENCE [LARGE SCALE GENOMIC DNA]</scope>
    <source>
        <strain evidence="10">CGMCC 4.1434</strain>
    </source>
</reference>
<name>A0ABW0TSJ7_9BACL</name>
<keyword evidence="4 7" id="KW-0812">Transmembrane</keyword>
<keyword evidence="10" id="KW-1185">Reference proteome</keyword>
<evidence type="ECO:0000256" key="5">
    <source>
        <dbReference type="ARBA" id="ARBA00022989"/>
    </source>
</evidence>